<accession>A0ABW6WXA6</accession>
<evidence type="ECO:0000256" key="3">
    <source>
        <dbReference type="ARBA" id="ARBA00022801"/>
    </source>
</evidence>
<keyword evidence="6" id="KW-1185">Reference proteome</keyword>
<name>A0ABW6WXA6_9ACTN</name>
<dbReference type="Gene3D" id="3.40.630.10">
    <property type="entry name" value="Zn peptidases"/>
    <property type="match status" value="1"/>
</dbReference>
<reference evidence="5 6" key="1">
    <citation type="submission" date="2024-10" db="EMBL/GenBank/DDBJ databases">
        <title>The Natural Products Discovery Center: Release of the First 8490 Sequenced Strains for Exploring Actinobacteria Biosynthetic Diversity.</title>
        <authorList>
            <person name="Kalkreuter E."/>
            <person name="Kautsar S.A."/>
            <person name="Yang D."/>
            <person name="Bader C.D."/>
            <person name="Teijaro C.N."/>
            <person name="Fluegel L."/>
            <person name="Davis C.M."/>
            <person name="Simpson J.R."/>
            <person name="Lauterbach L."/>
            <person name="Steele A.D."/>
            <person name="Gui C."/>
            <person name="Meng S."/>
            <person name="Li G."/>
            <person name="Viehrig K."/>
            <person name="Ye F."/>
            <person name="Su P."/>
            <person name="Kiefer A.F."/>
            <person name="Nichols A."/>
            <person name="Cepeda A.J."/>
            <person name="Yan W."/>
            <person name="Fan B."/>
            <person name="Jiang Y."/>
            <person name="Adhikari A."/>
            <person name="Zheng C.-J."/>
            <person name="Schuster L."/>
            <person name="Cowan T.M."/>
            <person name="Smanski M.J."/>
            <person name="Chevrette M.G."/>
            <person name="De Carvalho L.P.S."/>
            <person name="Shen B."/>
        </authorList>
    </citation>
    <scope>NUCLEOTIDE SEQUENCE [LARGE SCALE GENOMIC DNA]</scope>
    <source>
        <strain evidence="5 6">NPDC000087</strain>
    </source>
</reference>
<dbReference type="Pfam" id="PF07687">
    <property type="entry name" value="M20_dimer"/>
    <property type="match status" value="1"/>
</dbReference>
<feature type="domain" description="Peptidase M20 dimerisation" evidence="4">
    <location>
        <begin position="198"/>
        <end position="346"/>
    </location>
</feature>
<dbReference type="Proteomes" id="UP001602245">
    <property type="component" value="Unassembled WGS sequence"/>
</dbReference>
<dbReference type="InterPro" id="IPR002933">
    <property type="entry name" value="Peptidase_M20"/>
</dbReference>
<dbReference type="Pfam" id="PF01546">
    <property type="entry name" value="Peptidase_M20"/>
    <property type="match status" value="1"/>
</dbReference>
<keyword evidence="2" id="KW-0479">Metal-binding</keyword>
<dbReference type="EMBL" id="JBIAZU010000012">
    <property type="protein sequence ID" value="MFF5297623.1"/>
    <property type="molecule type" value="Genomic_DNA"/>
</dbReference>
<proteinExistence type="predicted"/>
<comment type="caution">
    <text evidence="5">The sequence shown here is derived from an EMBL/GenBank/DDBJ whole genome shotgun (WGS) entry which is preliminary data.</text>
</comment>
<evidence type="ECO:0000259" key="4">
    <source>
        <dbReference type="Pfam" id="PF07687"/>
    </source>
</evidence>
<dbReference type="InterPro" id="IPR011650">
    <property type="entry name" value="Peptidase_M20_dimer"/>
</dbReference>
<sequence>MVDDEVIRGRIKTLMPKARDDLAAMVAYKSVHDAAQFPPSECEGMVDWLLGTFRELGFADVRAYETPDGSKAVCGERKGPEGAPTVLLYFHHDVQPPLDDSAWNTPVWELTEVDGRWYGRGAADCKGNIVTHLTALRALGDDLPVTVKIVGEGSEEQGTGGLEAFVPTHADLLRADAILVCDAGNFAVGVPAVTSTLRGLANVVVSVDTMAGPMHSGMFGGAAPDALAALIHMLSTLRDEQGNTTVHGLDATQTWPGADYPPDQFREDASVLAGVHLLGNGRVADMVWARPAVTVLGIDVPPVVGSSAAIQPHARARINLRVPPGMNARRAQDALIAHLAQAAPWGAKVSIEREADGEPFSGSTSGAAYDTLTDAMQQAYARKALVEGQGGSIPLCNVFQDTFPDAEIMLIGVEEPRCLIHAPNESVDPSEIEHMALVEALFLRNYARNRR</sequence>
<dbReference type="InterPro" id="IPR051458">
    <property type="entry name" value="Cyt/Met_Dipeptidase"/>
</dbReference>
<evidence type="ECO:0000313" key="5">
    <source>
        <dbReference type="EMBL" id="MFF5297623.1"/>
    </source>
</evidence>
<dbReference type="PANTHER" id="PTHR43270:SF12">
    <property type="entry name" value="SUCCINYL-DIAMINOPIMELATE DESUCCINYLASE"/>
    <property type="match status" value="1"/>
</dbReference>
<gene>
    <name evidence="5" type="ORF">ACFY35_50025</name>
</gene>
<organism evidence="5 6">
    <name type="scientific">Paractinoplanes globisporus</name>
    <dbReference type="NCBI Taxonomy" id="113565"/>
    <lineage>
        <taxon>Bacteria</taxon>
        <taxon>Bacillati</taxon>
        <taxon>Actinomycetota</taxon>
        <taxon>Actinomycetes</taxon>
        <taxon>Micromonosporales</taxon>
        <taxon>Micromonosporaceae</taxon>
        <taxon>Paractinoplanes</taxon>
    </lineage>
</organism>
<dbReference type="SUPFAM" id="SSF53187">
    <property type="entry name" value="Zn-dependent exopeptidases"/>
    <property type="match status" value="1"/>
</dbReference>
<evidence type="ECO:0000256" key="2">
    <source>
        <dbReference type="ARBA" id="ARBA00022723"/>
    </source>
</evidence>
<dbReference type="NCBIfam" id="NF005914">
    <property type="entry name" value="PRK07907.1"/>
    <property type="match status" value="1"/>
</dbReference>
<dbReference type="Gene3D" id="3.30.70.360">
    <property type="match status" value="1"/>
</dbReference>
<evidence type="ECO:0000256" key="1">
    <source>
        <dbReference type="ARBA" id="ARBA00022670"/>
    </source>
</evidence>
<dbReference type="PANTHER" id="PTHR43270">
    <property type="entry name" value="BETA-ALA-HIS DIPEPTIDASE"/>
    <property type="match status" value="1"/>
</dbReference>
<keyword evidence="3" id="KW-0378">Hydrolase</keyword>
<keyword evidence="1" id="KW-0645">Protease</keyword>
<dbReference type="RefSeq" id="WP_020513883.1">
    <property type="nucleotide sequence ID" value="NZ_JBIAZU010000012.1"/>
</dbReference>
<evidence type="ECO:0000313" key="6">
    <source>
        <dbReference type="Proteomes" id="UP001602245"/>
    </source>
</evidence>
<protein>
    <submittedName>
        <fullName evidence="5">Dipeptidase</fullName>
    </submittedName>
</protein>